<evidence type="ECO:0000256" key="3">
    <source>
        <dbReference type="ARBA" id="ARBA00022692"/>
    </source>
</evidence>
<dbReference type="NCBIfam" id="TIGR00969">
    <property type="entry name" value="3a0106s02"/>
    <property type="match status" value="1"/>
</dbReference>
<protein>
    <submittedName>
        <fullName evidence="9">Unannotated protein</fullName>
    </submittedName>
</protein>
<keyword evidence="3 7" id="KW-0812">Transmembrane</keyword>
<evidence type="ECO:0000256" key="2">
    <source>
        <dbReference type="ARBA" id="ARBA00022448"/>
    </source>
</evidence>
<dbReference type="GO" id="GO:0005886">
    <property type="term" value="C:plasma membrane"/>
    <property type="evidence" value="ECO:0007669"/>
    <property type="project" value="TreeGrafter"/>
</dbReference>
<comment type="subcellular location">
    <subcellularLocation>
        <location evidence="1">Membrane</location>
        <topology evidence="1">Multi-pass membrane protein</topology>
    </subcellularLocation>
</comment>
<dbReference type="GO" id="GO:0015419">
    <property type="term" value="F:ABC-type sulfate transporter activity"/>
    <property type="evidence" value="ECO:0007669"/>
    <property type="project" value="InterPro"/>
</dbReference>
<feature type="transmembrane region" description="Helical" evidence="7">
    <location>
        <begin position="234"/>
        <end position="257"/>
    </location>
</feature>
<sequence>MLRRKLTLRAVAFMYLLMILVGPLSMIFWRIGKDGVTNAWEALIAHDTIHAFQVTLTIAIIAVPLNTIFGIVVSLAIVRKKFPGKGLVNAFVDLPLALSPVVVGLALFLLYGRTGWFGSWFIAHHIQILFALPAMVLATIFVSVPFVAREVVPTLREIGDDQEQAARTLGATGWQTFWRITLPSIRWAVVYGVVLTTARCLGEFGAVAVVSGSIQGKTETATLRVDEEYQNLNYAGAYGISLVLAAIAILVLITMTVSRPKEGTS</sequence>
<evidence type="ECO:0000256" key="7">
    <source>
        <dbReference type="SAM" id="Phobius"/>
    </source>
</evidence>
<evidence type="ECO:0000256" key="1">
    <source>
        <dbReference type="ARBA" id="ARBA00004141"/>
    </source>
</evidence>
<dbReference type="AlphaFoldDB" id="A0A6J6PUN8"/>
<dbReference type="PANTHER" id="PTHR30406">
    <property type="entry name" value="SULFATE TRANSPORT SYSTEM PERMEASE PROTEIN"/>
    <property type="match status" value="1"/>
</dbReference>
<keyword evidence="4 7" id="KW-1133">Transmembrane helix</keyword>
<dbReference type="SUPFAM" id="SSF161098">
    <property type="entry name" value="MetI-like"/>
    <property type="match status" value="1"/>
</dbReference>
<feature type="transmembrane region" description="Helical" evidence="7">
    <location>
        <begin position="90"/>
        <end position="112"/>
    </location>
</feature>
<organism evidence="9">
    <name type="scientific">freshwater metagenome</name>
    <dbReference type="NCBI Taxonomy" id="449393"/>
    <lineage>
        <taxon>unclassified sequences</taxon>
        <taxon>metagenomes</taxon>
        <taxon>ecological metagenomes</taxon>
    </lineage>
</organism>
<feature type="transmembrane region" description="Helical" evidence="7">
    <location>
        <begin position="12"/>
        <end position="31"/>
    </location>
</feature>
<dbReference type="Pfam" id="PF00528">
    <property type="entry name" value="BPD_transp_1"/>
    <property type="match status" value="1"/>
</dbReference>
<feature type="domain" description="ABC transmembrane type-1" evidence="8">
    <location>
        <begin position="52"/>
        <end position="259"/>
    </location>
</feature>
<accession>A0A6J6PUN8</accession>
<dbReference type="PANTHER" id="PTHR30406:SF1">
    <property type="entry name" value="SULFATE TRANSPORT SYSTEM PERMEASE PROTEIN CYSW"/>
    <property type="match status" value="1"/>
</dbReference>
<dbReference type="CDD" id="cd06261">
    <property type="entry name" value="TM_PBP2"/>
    <property type="match status" value="1"/>
</dbReference>
<evidence type="ECO:0000313" key="9">
    <source>
        <dbReference type="EMBL" id="CAB4702276.1"/>
    </source>
</evidence>
<dbReference type="InterPro" id="IPR035906">
    <property type="entry name" value="MetI-like_sf"/>
</dbReference>
<evidence type="ECO:0000256" key="4">
    <source>
        <dbReference type="ARBA" id="ARBA00022989"/>
    </source>
</evidence>
<keyword evidence="6 7" id="KW-0472">Membrane</keyword>
<name>A0A6J6PUN8_9ZZZZ</name>
<proteinExistence type="predicted"/>
<dbReference type="InterPro" id="IPR000515">
    <property type="entry name" value="MetI-like"/>
</dbReference>
<gene>
    <name evidence="9" type="ORF">UFOPK2399_01440</name>
</gene>
<dbReference type="InterPro" id="IPR005667">
    <property type="entry name" value="Sulph_transpt2"/>
</dbReference>
<dbReference type="PROSITE" id="PS50928">
    <property type="entry name" value="ABC_TM1"/>
    <property type="match status" value="1"/>
</dbReference>
<evidence type="ECO:0000256" key="6">
    <source>
        <dbReference type="ARBA" id="ARBA00023136"/>
    </source>
</evidence>
<evidence type="ECO:0000256" key="5">
    <source>
        <dbReference type="ARBA" id="ARBA00023032"/>
    </source>
</evidence>
<dbReference type="EMBL" id="CAEZXP010000004">
    <property type="protein sequence ID" value="CAB4702276.1"/>
    <property type="molecule type" value="Genomic_DNA"/>
</dbReference>
<evidence type="ECO:0000259" key="8">
    <source>
        <dbReference type="PROSITE" id="PS50928"/>
    </source>
</evidence>
<feature type="transmembrane region" description="Helical" evidence="7">
    <location>
        <begin position="51"/>
        <end position="78"/>
    </location>
</feature>
<keyword evidence="2" id="KW-0813">Transport</keyword>
<feature type="transmembrane region" description="Helical" evidence="7">
    <location>
        <begin position="124"/>
        <end position="148"/>
    </location>
</feature>
<reference evidence="9" key="1">
    <citation type="submission" date="2020-05" db="EMBL/GenBank/DDBJ databases">
        <authorList>
            <person name="Chiriac C."/>
            <person name="Salcher M."/>
            <person name="Ghai R."/>
            <person name="Kavagutti S V."/>
        </authorList>
    </citation>
    <scope>NUCLEOTIDE SEQUENCE</scope>
</reference>
<keyword evidence="5" id="KW-0764">Sulfate transport</keyword>
<dbReference type="Gene3D" id="1.10.3720.10">
    <property type="entry name" value="MetI-like"/>
    <property type="match status" value="1"/>
</dbReference>